<keyword evidence="1 6" id="KW-0489">Methyltransferase</keyword>
<accession>A0A172TXH4</accession>
<dbReference type="EMBL" id="CP011390">
    <property type="protein sequence ID" value="ANE51706.1"/>
    <property type="molecule type" value="Genomic_DNA"/>
</dbReference>
<proteinExistence type="predicted"/>
<dbReference type="InterPro" id="IPR029063">
    <property type="entry name" value="SAM-dependent_MTases_sf"/>
</dbReference>
<dbReference type="GO" id="GO:0032259">
    <property type="term" value="P:methylation"/>
    <property type="evidence" value="ECO:0007669"/>
    <property type="project" value="UniProtKB-KW"/>
</dbReference>
<dbReference type="AlphaFoldDB" id="A0A172TXH4"/>
<keyword evidence="7" id="KW-1185">Reference proteome</keyword>
<gene>
    <name evidence="6" type="ORF">SY85_15550</name>
</gene>
<dbReference type="Pfam" id="PF08241">
    <property type="entry name" value="Methyltransf_11"/>
    <property type="match status" value="1"/>
</dbReference>
<organism evidence="6 7">
    <name type="scientific">Flavisolibacter tropicus</name>
    <dbReference type="NCBI Taxonomy" id="1492898"/>
    <lineage>
        <taxon>Bacteria</taxon>
        <taxon>Pseudomonadati</taxon>
        <taxon>Bacteroidota</taxon>
        <taxon>Chitinophagia</taxon>
        <taxon>Chitinophagales</taxon>
        <taxon>Chitinophagaceae</taxon>
        <taxon>Flavisolibacter</taxon>
    </lineage>
</organism>
<dbReference type="PATRIC" id="fig|1492898.3.peg.3377"/>
<protein>
    <submittedName>
        <fullName evidence="6">Ubiquinone biosynthesis methyltransferase UbiE</fullName>
    </submittedName>
</protein>
<keyword evidence="2 6" id="KW-0808">Transferase</keyword>
<dbReference type="PANTHER" id="PTHR43464:SF19">
    <property type="entry name" value="UBIQUINONE BIOSYNTHESIS O-METHYLTRANSFERASE, MITOCHONDRIAL"/>
    <property type="match status" value="1"/>
</dbReference>
<evidence type="ECO:0000256" key="3">
    <source>
        <dbReference type="ARBA" id="ARBA00022688"/>
    </source>
</evidence>
<dbReference type="CDD" id="cd02440">
    <property type="entry name" value="AdoMet_MTases"/>
    <property type="match status" value="1"/>
</dbReference>
<dbReference type="KEGG" id="fla:SY85_15550"/>
<evidence type="ECO:0000313" key="7">
    <source>
        <dbReference type="Proteomes" id="UP000077177"/>
    </source>
</evidence>
<dbReference type="STRING" id="1492898.SY85_15550"/>
<dbReference type="RefSeq" id="WP_066405824.1">
    <property type="nucleotide sequence ID" value="NZ_CP011390.1"/>
</dbReference>
<reference evidence="7" key="1">
    <citation type="submission" date="2015-01" db="EMBL/GenBank/DDBJ databases">
        <title>Flavisolibacter sp./LCS9/ whole genome sequencing.</title>
        <authorList>
            <person name="Kim M.K."/>
            <person name="Srinivasan S."/>
            <person name="Lee J.-J."/>
        </authorList>
    </citation>
    <scope>NUCLEOTIDE SEQUENCE [LARGE SCALE GENOMIC DNA]</scope>
    <source>
        <strain evidence="7">LCS9</strain>
    </source>
</reference>
<dbReference type="PANTHER" id="PTHR43464">
    <property type="entry name" value="METHYLTRANSFERASE"/>
    <property type="match status" value="1"/>
</dbReference>
<feature type="domain" description="Methyltransferase type 11" evidence="5">
    <location>
        <begin position="63"/>
        <end position="157"/>
    </location>
</feature>
<dbReference type="InterPro" id="IPR013216">
    <property type="entry name" value="Methyltransf_11"/>
</dbReference>
<keyword evidence="3" id="KW-0831">Ubiquinone biosynthesis</keyword>
<dbReference type="OrthoDB" id="9795634at2"/>
<sequence length="273" mass="31165">MEKVSEKVYKRIDNNLYNAQGDIWWKEDTVLHLLKTSINPWRVGYSTNIIKQLEIDPNGKSALEVGCGGGILTEEIRKMGFVTTGIDPSEESLRTAAGHAEANGLDIRYESGIGEQLPYADDSFDCVFCCDVLEHVQDLPKVIAEISRVLKPDGVFFYDTLNRTFISKLVAIKIWQEWKRWAFMPPNLHVWKMFIKPAEVKRLLLHNDLECQGHKGSSPNISIPTMLGYLRKRAKGEWSFADLGSKFWLVESNDMNILYAGYAIKKLRPESCY</sequence>
<dbReference type="InterPro" id="IPR010233">
    <property type="entry name" value="UbiG_MeTrfase"/>
</dbReference>
<dbReference type="NCBIfam" id="TIGR01983">
    <property type="entry name" value="UbiG"/>
    <property type="match status" value="1"/>
</dbReference>
<dbReference type="SUPFAM" id="SSF53335">
    <property type="entry name" value="S-adenosyl-L-methionine-dependent methyltransferases"/>
    <property type="match status" value="1"/>
</dbReference>
<dbReference type="Proteomes" id="UP000077177">
    <property type="component" value="Chromosome"/>
</dbReference>
<dbReference type="GO" id="GO:0010420">
    <property type="term" value="F:polyprenyldihydroxybenzoate methyltransferase activity"/>
    <property type="evidence" value="ECO:0007669"/>
    <property type="project" value="InterPro"/>
</dbReference>
<evidence type="ECO:0000313" key="6">
    <source>
        <dbReference type="EMBL" id="ANE51706.1"/>
    </source>
</evidence>
<dbReference type="Gene3D" id="3.40.50.150">
    <property type="entry name" value="Vaccinia Virus protein VP39"/>
    <property type="match status" value="1"/>
</dbReference>
<evidence type="ECO:0000256" key="4">
    <source>
        <dbReference type="ARBA" id="ARBA00022691"/>
    </source>
</evidence>
<evidence type="ECO:0000256" key="2">
    <source>
        <dbReference type="ARBA" id="ARBA00022679"/>
    </source>
</evidence>
<evidence type="ECO:0000259" key="5">
    <source>
        <dbReference type="Pfam" id="PF08241"/>
    </source>
</evidence>
<evidence type="ECO:0000256" key="1">
    <source>
        <dbReference type="ARBA" id="ARBA00022603"/>
    </source>
</evidence>
<reference evidence="6 7" key="2">
    <citation type="journal article" date="2016" name="Int. J. Syst. Evol. Microbiol.">
        <title>Flavisolibacter tropicus sp. nov., isolated from tropical soil.</title>
        <authorList>
            <person name="Lee J.J."/>
            <person name="Kang M.S."/>
            <person name="Kim G.S."/>
            <person name="Lee C.S."/>
            <person name="Lim S."/>
            <person name="Lee J."/>
            <person name="Roh S.H."/>
            <person name="Kang H."/>
            <person name="Ha J.M."/>
            <person name="Bae S."/>
            <person name="Jung H.Y."/>
            <person name="Kim M.K."/>
        </authorList>
    </citation>
    <scope>NUCLEOTIDE SEQUENCE [LARGE SCALE GENOMIC DNA]</scope>
    <source>
        <strain evidence="6 7">LCS9</strain>
    </source>
</reference>
<keyword evidence="6" id="KW-0830">Ubiquinone</keyword>
<keyword evidence="4" id="KW-0949">S-adenosyl-L-methionine</keyword>
<name>A0A172TXH4_9BACT</name>
<dbReference type="GO" id="GO:0061542">
    <property type="term" value="F:3-demethylubiquinol 3-O-methyltransferase activity"/>
    <property type="evidence" value="ECO:0007669"/>
    <property type="project" value="InterPro"/>
</dbReference>